<evidence type="ECO:0000256" key="5">
    <source>
        <dbReference type="ARBA" id="ARBA00022825"/>
    </source>
</evidence>
<keyword evidence="5" id="KW-0720">Serine protease</keyword>
<name>A0ABY0C1S1_9GAMM</name>
<keyword evidence="4" id="KW-0378">Hydrolase</keyword>
<dbReference type="PIRSF" id="PIRSF001217">
    <property type="entry name" value="Protease_4_SppA"/>
    <property type="match status" value="1"/>
</dbReference>
<keyword evidence="7" id="KW-0812">Transmembrane</keyword>
<evidence type="ECO:0000256" key="2">
    <source>
        <dbReference type="ARBA" id="ARBA00008683"/>
    </source>
</evidence>
<feature type="domain" description="Peptidase S49" evidence="8">
    <location>
        <begin position="393"/>
        <end position="543"/>
    </location>
</feature>
<organism evidence="9 10">
    <name type="scientific">Aliidiomarina sedimenti</name>
    <dbReference type="NCBI Taxonomy" id="1933879"/>
    <lineage>
        <taxon>Bacteria</taxon>
        <taxon>Pseudomonadati</taxon>
        <taxon>Pseudomonadota</taxon>
        <taxon>Gammaproteobacteria</taxon>
        <taxon>Alteromonadales</taxon>
        <taxon>Idiomarinaceae</taxon>
        <taxon>Aliidiomarina</taxon>
    </lineage>
</organism>
<dbReference type="InterPro" id="IPR004634">
    <property type="entry name" value="Pept_S49_pIV"/>
</dbReference>
<comment type="similarity">
    <text evidence="2">Belongs to the peptidase S49 family.</text>
</comment>
<dbReference type="EMBL" id="PIPN01000001">
    <property type="protein sequence ID" value="RUO31736.1"/>
    <property type="molecule type" value="Genomic_DNA"/>
</dbReference>
<dbReference type="NCBIfam" id="TIGR00705">
    <property type="entry name" value="SppA_67K"/>
    <property type="match status" value="1"/>
</dbReference>
<dbReference type="Gene3D" id="6.20.330.10">
    <property type="match status" value="1"/>
</dbReference>
<dbReference type="InterPro" id="IPR004635">
    <property type="entry name" value="Pept_S49_SppA"/>
</dbReference>
<gene>
    <name evidence="9" type="primary">sppA</name>
    <name evidence="9" type="ORF">CWE12_01680</name>
</gene>
<evidence type="ECO:0000256" key="6">
    <source>
        <dbReference type="ARBA" id="ARBA00023136"/>
    </source>
</evidence>
<reference evidence="9 10" key="1">
    <citation type="journal article" date="2018" name="Front. Microbiol.">
        <title>Genome-Based Analysis Reveals the Taxonomy and Diversity of the Family Idiomarinaceae.</title>
        <authorList>
            <person name="Liu Y."/>
            <person name="Lai Q."/>
            <person name="Shao Z."/>
        </authorList>
    </citation>
    <scope>NUCLEOTIDE SEQUENCE [LARGE SCALE GENOMIC DNA]</scope>
    <source>
        <strain evidence="9 10">GBSy1</strain>
    </source>
</reference>
<evidence type="ECO:0000313" key="9">
    <source>
        <dbReference type="EMBL" id="RUO31736.1"/>
    </source>
</evidence>
<dbReference type="CDD" id="cd07023">
    <property type="entry name" value="S49_Sppa_N_C"/>
    <property type="match status" value="1"/>
</dbReference>
<comment type="caution">
    <text evidence="9">The sequence shown here is derived from an EMBL/GenBank/DDBJ whole genome shotgun (WGS) entry which is preliminary data.</text>
</comment>
<evidence type="ECO:0000256" key="1">
    <source>
        <dbReference type="ARBA" id="ARBA00004370"/>
    </source>
</evidence>
<proteinExistence type="inferred from homology"/>
<keyword evidence="3" id="KW-0645">Protease</keyword>
<dbReference type="SUPFAM" id="SSF52096">
    <property type="entry name" value="ClpP/crotonase"/>
    <property type="match status" value="2"/>
</dbReference>
<dbReference type="InterPro" id="IPR047217">
    <property type="entry name" value="S49_SppA_67K_type_N"/>
</dbReference>
<keyword evidence="6 7" id="KW-0472">Membrane</keyword>
<evidence type="ECO:0000256" key="7">
    <source>
        <dbReference type="SAM" id="Phobius"/>
    </source>
</evidence>
<dbReference type="RefSeq" id="WP_126787871.1">
    <property type="nucleotide sequence ID" value="NZ_PIPN01000001.1"/>
</dbReference>
<dbReference type="InterPro" id="IPR029045">
    <property type="entry name" value="ClpP/crotonase-like_dom_sf"/>
</dbReference>
<keyword evidence="7" id="KW-1133">Transmembrane helix</keyword>
<keyword evidence="10" id="KW-1185">Reference proteome</keyword>
<feature type="domain" description="Peptidase S49" evidence="8">
    <location>
        <begin position="134"/>
        <end position="284"/>
    </location>
</feature>
<dbReference type="NCBIfam" id="TIGR00706">
    <property type="entry name" value="SppA_dom"/>
    <property type="match status" value="1"/>
</dbReference>
<feature type="transmembrane region" description="Helical" evidence="7">
    <location>
        <begin position="20"/>
        <end position="38"/>
    </location>
</feature>
<dbReference type="CDD" id="cd07018">
    <property type="entry name" value="S49_SppA_67K_type"/>
    <property type="match status" value="1"/>
</dbReference>
<protein>
    <submittedName>
        <fullName evidence="9">Signal peptide peptidase SppA</fullName>
    </submittedName>
</protein>
<dbReference type="Pfam" id="PF01343">
    <property type="entry name" value="Peptidase_S49"/>
    <property type="match status" value="2"/>
</dbReference>
<accession>A0ABY0C1S1</accession>
<dbReference type="PANTHER" id="PTHR33209:SF1">
    <property type="entry name" value="PEPTIDASE S49 DOMAIN-CONTAINING PROTEIN"/>
    <property type="match status" value="1"/>
</dbReference>
<sequence>MKLLRNLLSKLWRIINATRIVLLNVIFFVLLILFIAVLSTGENIPEVPEDGLLVINPHGILVEEETYVAPFDIFFQEAFNSGPEIPEVNVHHLVATINEAINDERIGGIVLDLRHFSGGGLSKMQMVGERLNAFRESGRPVFAVGDYYTQSQYYLASHADTLYLNPMGAVNIEGFHYYQMYFKNLLEKLKINQHIFQVGQYKSAVEPFMREDMSAEAREANQAWLNELWTQYLNGVQLHRDIAPEIASGRIEDFMRVFERAGNDQAQMALDSGLVDRLASREEMRVDLINMAGLDTDKNTYRHITLEDYQHALRAAQRPQIGETGQPEVAVIVGRGAIMDGSRRAGEIGGDSLAAELREARLDDNVKAVVLRIDSPGGSAFASEIIRQEIVELREAGKPVVASMSSTAASGGYWIAAGADEIIAAPTTITGSIGVFGLFLTFEDSLEHIGVNMDGLSTTEMPYFNTAKQLEPAAEQLIQNSIEQVYQQFLTLVADARNMTTAEVHEVAQGRVWTGQAALDLGLVDALGEIDSAIARVAELAELEADSFKVSWPETHLSPAEAFVAEMFGTAMTWLPERETAVQPSGLAEKALLQVWQDVKILNQFNDQEGVYMRCLQCKVD</sequence>
<dbReference type="InterPro" id="IPR002142">
    <property type="entry name" value="Peptidase_S49"/>
</dbReference>
<evidence type="ECO:0000256" key="3">
    <source>
        <dbReference type="ARBA" id="ARBA00022670"/>
    </source>
</evidence>
<dbReference type="PANTHER" id="PTHR33209">
    <property type="entry name" value="PROTEASE 4"/>
    <property type="match status" value="1"/>
</dbReference>
<evidence type="ECO:0000259" key="8">
    <source>
        <dbReference type="Pfam" id="PF01343"/>
    </source>
</evidence>
<evidence type="ECO:0000313" key="10">
    <source>
        <dbReference type="Proteomes" id="UP000287410"/>
    </source>
</evidence>
<evidence type="ECO:0000256" key="4">
    <source>
        <dbReference type="ARBA" id="ARBA00022801"/>
    </source>
</evidence>
<dbReference type="Proteomes" id="UP000287410">
    <property type="component" value="Unassembled WGS sequence"/>
</dbReference>
<comment type="subcellular location">
    <subcellularLocation>
        <location evidence="1">Membrane</location>
    </subcellularLocation>
</comment>
<dbReference type="Gene3D" id="3.90.226.10">
    <property type="entry name" value="2-enoyl-CoA Hydratase, Chain A, domain 1"/>
    <property type="match status" value="3"/>
</dbReference>
<dbReference type="InterPro" id="IPR047272">
    <property type="entry name" value="S49_SppA_C"/>
</dbReference>